<comment type="subcellular location">
    <subcellularLocation>
        <location evidence="1">Mitochondrion intermembrane space</location>
    </subcellularLocation>
</comment>
<dbReference type="Gene3D" id="1.10.287.1130">
    <property type="entry name" value="CytochromE C oxidase copper chaperone"/>
    <property type="match status" value="1"/>
</dbReference>
<dbReference type="SUPFAM" id="SSF47072">
    <property type="entry name" value="Cysteine alpha-hairpin motif"/>
    <property type="match status" value="1"/>
</dbReference>
<evidence type="ECO:0000256" key="6">
    <source>
        <dbReference type="PIRSR" id="PIRSR627179-50"/>
    </source>
</evidence>
<comment type="similarity">
    <text evidence="2">Belongs to the CMC4 family.</text>
</comment>
<dbReference type="AlphaFoldDB" id="A0A2A9PSE5"/>
<dbReference type="PANTHER" id="PTHR15590:SF0">
    <property type="entry name" value="CX9C MOTIF-CONTAINING PROTEIN 4"/>
    <property type="match status" value="1"/>
</dbReference>
<reference evidence="7 8" key="2">
    <citation type="journal article" date="2017" name="Sci. Rep.">
        <title>Ant-infecting Ophiocordyceps genomes reveal a high diversity of potential behavioral manipulation genes and a possible major role for enterotoxins.</title>
        <authorList>
            <person name="de Bekker C."/>
            <person name="Ohm R.A."/>
            <person name="Evans H.C."/>
            <person name="Brachmann A."/>
            <person name="Hughes D.P."/>
        </authorList>
    </citation>
    <scope>NUCLEOTIDE SEQUENCE [LARGE SCALE GENOMIC DNA]</scope>
    <source>
        <strain evidence="7 8">SC16a</strain>
    </source>
</reference>
<evidence type="ECO:0000256" key="2">
    <source>
        <dbReference type="ARBA" id="ARBA00009858"/>
    </source>
</evidence>
<evidence type="ECO:0000256" key="5">
    <source>
        <dbReference type="ARBA" id="ARBA00023157"/>
    </source>
</evidence>
<comment type="caution">
    <text evidence="7">The sequence shown here is derived from an EMBL/GenBank/DDBJ whole genome shotgun (WGS) entry which is preliminary data.</text>
</comment>
<dbReference type="GO" id="GO:0005758">
    <property type="term" value="C:mitochondrial intermembrane space"/>
    <property type="evidence" value="ECO:0007669"/>
    <property type="project" value="UniProtKB-SubCell"/>
</dbReference>
<proteinExistence type="inferred from homology"/>
<evidence type="ECO:0000313" key="8">
    <source>
        <dbReference type="Proteomes" id="UP000037136"/>
    </source>
</evidence>
<keyword evidence="4" id="KW-0496">Mitochondrion</keyword>
<dbReference type="PROSITE" id="PS51808">
    <property type="entry name" value="CHCH"/>
    <property type="match status" value="1"/>
</dbReference>
<feature type="disulfide bond" evidence="6">
    <location>
        <begin position="16"/>
        <end position="47"/>
    </location>
</feature>
<dbReference type="Pfam" id="PF08991">
    <property type="entry name" value="CMC4"/>
    <property type="match status" value="1"/>
</dbReference>
<protein>
    <recommendedName>
        <fullName evidence="3">Cx9C motif-containing protein 4, mitochondrial</fullName>
    </recommendedName>
</protein>
<sequence length="82" mass="9536">MTVSPKTDDVEANPPCHPRACMIQDCMSRNNYNEARCREAVRALYDCCWRFYDRYGDDAQTPSCPRPELLQLKLEQQGHTKP</sequence>
<dbReference type="InterPro" id="IPR009069">
    <property type="entry name" value="Cys_alpha_HP_mot_SF"/>
</dbReference>
<feature type="disulfide bond" evidence="6">
    <location>
        <begin position="48"/>
        <end position="64"/>
    </location>
</feature>
<dbReference type="EMBL" id="LAZP02000003">
    <property type="protein sequence ID" value="PFH63331.1"/>
    <property type="molecule type" value="Genomic_DNA"/>
</dbReference>
<gene>
    <name evidence="7" type="ORF">XA68_13788</name>
</gene>
<evidence type="ECO:0000256" key="3">
    <source>
        <dbReference type="ARBA" id="ARBA00019406"/>
    </source>
</evidence>
<reference evidence="7 8" key="1">
    <citation type="journal article" date="2015" name="BMC Genomics">
        <title>Gene expression during zombie ant biting behavior reflects the complexity underlying fungal parasitic behavioral manipulation.</title>
        <authorList>
            <person name="de Bekker C."/>
            <person name="Ohm R.A."/>
            <person name="Loreto R.G."/>
            <person name="Sebastian A."/>
            <person name="Albert I."/>
            <person name="Merrow M."/>
            <person name="Brachmann A."/>
            <person name="Hughes D.P."/>
        </authorList>
    </citation>
    <scope>NUCLEOTIDE SEQUENCE [LARGE SCALE GENOMIC DNA]</scope>
    <source>
        <strain evidence="7 8">SC16a</strain>
    </source>
</reference>
<accession>A0A2A9PSE5</accession>
<name>A0A2A9PSE5_OPHUN</name>
<keyword evidence="5 6" id="KW-1015">Disulfide bond</keyword>
<organism evidence="7 8">
    <name type="scientific">Ophiocordyceps unilateralis</name>
    <name type="common">Zombie-ant fungus</name>
    <name type="synonym">Torrubia unilateralis</name>
    <dbReference type="NCBI Taxonomy" id="268505"/>
    <lineage>
        <taxon>Eukaryota</taxon>
        <taxon>Fungi</taxon>
        <taxon>Dikarya</taxon>
        <taxon>Ascomycota</taxon>
        <taxon>Pezizomycotina</taxon>
        <taxon>Sordariomycetes</taxon>
        <taxon>Hypocreomycetidae</taxon>
        <taxon>Hypocreales</taxon>
        <taxon>Ophiocordycipitaceae</taxon>
        <taxon>Ophiocordyceps</taxon>
    </lineage>
</organism>
<keyword evidence="8" id="KW-1185">Reference proteome</keyword>
<feature type="disulfide bond" evidence="6">
    <location>
        <begin position="26"/>
        <end position="37"/>
    </location>
</feature>
<evidence type="ECO:0000313" key="7">
    <source>
        <dbReference type="EMBL" id="PFH63331.1"/>
    </source>
</evidence>
<dbReference type="STRING" id="268505.A0A2A9PSE5"/>
<dbReference type="OrthoDB" id="13601at2759"/>
<dbReference type="Proteomes" id="UP000037136">
    <property type="component" value="Unassembled WGS sequence"/>
</dbReference>
<evidence type="ECO:0000256" key="1">
    <source>
        <dbReference type="ARBA" id="ARBA00004569"/>
    </source>
</evidence>
<evidence type="ECO:0000256" key="4">
    <source>
        <dbReference type="ARBA" id="ARBA00023128"/>
    </source>
</evidence>
<dbReference type="InterPro" id="IPR027179">
    <property type="entry name" value="CMC4"/>
</dbReference>
<dbReference type="PANTHER" id="PTHR15590">
    <property type="entry name" value="CX9C MOTIF-CONTAINING PROTEIN 4"/>
    <property type="match status" value="1"/>
</dbReference>